<evidence type="ECO:0000256" key="6">
    <source>
        <dbReference type="ARBA" id="ARBA00023063"/>
    </source>
</evidence>
<accession>A0ABW9XVV3</accession>
<dbReference type="SUPFAM" id="SSF50022">
    <property type="entry name" value="ISP domain"/>
    <property type="match status" value="1"/>
</dbReference>
<protein>
    <submittedName>
        <fullName evidence="8">Nitrite reductase small subunit NirD</fullName>
    </submittedName>
</protein>
<organism evidence="8 9">
    <name type="scientific">Paenibacillus glycinis</name>
    <dbReference type="NCBI Taxonomy" id="2697035"/>
    <lineage>
        <taxon>Bacteria</taxon>
        <taxon>Bacillati</taxon>
        <taxon>Bacillota</taxon>
        <taxon>Bacilli</taxon>
        <taxon>Bacillales</taxon>
        <taxon>Paenibacillaceae</taxon>
        <taxon>Paenibacillus</taxon>
    </lineage>
</organism>
<evidence type="ECO:0000256" key="5">
    <source>
        <dbReference type="ARBA" id="ARBA00023014"/>
    </source>
</evidence>
<dbReference type="PROSITE" id="PS51296">
    <property type="entry name" value="RIESKE"/>
    <property type="match status" value="1"/>
</dbReference>
<proteinExistence type="predicted"/>
<evidence type="ECO:0000313" key="8">
    <source>
        <dbReference type="EMBL" id="NBD26828.1"/>
    </source>
</evidence>
<dbReference type="InterPro" id="IPR012748">
    <property type="entry name" value="Rieske-like_NirD"/>
</dbReference>
<dbReference type="InterPro" id="IPR036922">
    <property type="entry name" value="Rieske_2Fe-2S_sf"/>
</dbReference>
<dbReference type="NCBIfam" id="TIGR02378">
    <property type="entry name" value="nirD_assim_sml"/>
    <property type="match status" value="1"/>
</dbReference>
<dbReference type="PANTHER" id="PTHR21496:SF23">
    <property type="entry name" value="3-PHENYLPROPIONATE_CINNAMIC ACID DIOXYGENASE FERREDOXIN SUBUNIT"/>
    <property type="match status" value="1"/>
</dbReference>
<dbReference type="EMBL" id="JAAAMV010000023">
    <property type="protein sequence ID" value="NBD26828.1"/>
    <property type="molecule type" value="Genomic_DNA"/>
</dbReference>
<evidence type="ECO:0000256" key="1">
    <source>
        <dbReference type="ARBA" id="ARBA00022714"/>
    </source>
</evidence>
<keyword evidence="6" id="KW-0534">Nitrate assimilation</keyword>
<keyword evidence="5" id="KW-0411">Iron-sulfur</keyword>
<keyword evidence="2" id="KW-0479">Metal-binding</keyword>
<keyword evidence="3" id="KW-0560">Oxidoreductase</keyword>
<evidence type="ECO:0000256" key="4">
    <source>
        <dbReference type="ARBA" id="ARBA00023004"/>
    </source>
</evidence>
<dbReference type="Pfam" id="PF00355">
    <property type="entry name" value="Rieske"/>
    <property type="match status" value="1"/>
</dbReference>
<feature type="domain" description="Rieske" evidence="7">
    <location>
        <begin position="4"/>
        <end position="99"/>
    </location>
</feature>
<dbReference type="PANTHER" id="PTHR21496">
    <property type="entry name" value="FERREDOXIN-RELATED"/>
    <property type="match status" value="1"/>
</dbReference>
<evidence type="ECO:0000256" key="3">
    <source>
        <dbReference type="ARBA" id="ARBA00023002"/>
    </source>
</evidence>
<dbReference type="RefSeq" id="WP_161745841.1">
    <property type="nucleotide sequence ID" value="NZ_JAAAMV010000023.1"/>
</dbReference>
<dbReference type="CDD" id="cd03530">
    <property type="entry name" value="Rieske_NirD_small_Bacillus"/>
    <property type="match status" value="1"/>
</dbReference>
<keyword evidence="9" id="KW-1185">Reference proteome</keyword>
<dbReference type="Proteomes" id="UP000665561">
    <property type="component" value="Unassembled WGS sequence"/>
</dbReference>
<reference evidence="8 9" key="1">
    <citation type="submission" date="2020-01" db="EMBL/GenBank/DDBJ databases">
        <title>Paenibacillus soybeanensis sp. nov. isolated from the nodules of soybean (Glycine max(L.) Merr).</title>
        <authorList>
            <person name="Wang H."/>
        </authorList>
    </citation>
    <scope>NUCLEOTIDE SEQUENCE [LARGE SCALE GENOMIC DNA]</scope>
    <source>
        <strain evidence="8 9">T1</strain>
    </source>
</reference>
<comment type="caution">
    <text evidence="8">The sequence shown here is derived from an EMBL/GenBank/DDBJ whole genome shotgun (WGS) entry which is preliminary data.</text>
</comment>
<keyword evidence="1" id="KW-0001">2Fe-2S</keyword>
<evidence type="ECO:0000256" key="2">
    <source>
        <dbReference type="ARBA" id="ARBA00022723"/>
    </source>
</evidence>
<name>A0ABW9XVV3_9BACL</name>
<gene>
    <name evidence="8" type="primary">nirD</name>
    <name evidence="8" type="ORF">GT019_23375</name>
</gene>
<evidence type="ECO:0000313" key="9">
    <source>
        <dbReference type="Proteomes" id="UP000665561"/>
    </source>
</evidence>
<evidence type="ECO:0000259" key="7">
    <source>
        <dbReference type="PROSITE" id="PS51296"/>
    </source>
</evidence>
<keyword evidence="4" id="KW-0408">Iron</keyword>
<sequence length="111" mass="12354">MNRVVVGHISEFPARSGRVFRAGTLELAMFRLSDGTVKAVENRCPHKQGRLSEGIVCDHHVYCPLHDWKIDLHDGRVQAPDEGCVDAYPVEVDEAGNVILFLKDEVEAKVS</sequence>
<dbReference type="InterPro" id="IPR017941">
    <property type="entry name" value="Rieske_2Fe-2S"/>
</dbReference>
<dbReference type="Gene3D" id="2.102.10.10">
    <property type="entry name" value="Rieske [2Fe-2S] iron-sulphur domain"/>
    <property type="match status" value="1"/>
</dbReference>